<evidence type="ECO:0000313" key="2">
    <source>
        <dbReference type="Proteomes" id="UP000507222"/>
    </source>
</evidence>
<reference evidence="1 2" key="1">
    <citation type="submission" date="2020-05" db="EMBL/GenBank/DDBJ databases">
        <authorList>
            <person name="Campoy J."/>
            <person name="Schneeberger K."/>
            <person name="Spophaly S."/>
        </authorList>
    </citation>
    <scope>NUCLEOTIDE SEQUENCE [LARGE SCALE GENOMIC DNA]</scope>
    <source>
        <strain evidence="1">PruArmRojPasFocal</strain>
    </source>
</reference>
<dbReference type="EMBL" id="CAEKDK010000001">
    <property type="protein sequence ID" value="CAB4266063.1"/>
    <property type="molecule type" value="Genomic_DNA"/>
</dbReference>
<organism evidence="1 2">
    <name type="scientific">Prunus armeniaca</name>
    <name type="common">Apricot</name>
    <name type="synonym">Armeniaca vulgaris</name>
    <dbReference type="NCBI Taxonomy" id="36596"/>
    <lineage>
        <taxon>Eukaryota</taxon>
        <taxon>Viridiplantae</taxon>
        <taxon>Streptophyta</taxon>
        <taxon>Embryophyta</taxon>
        <taxon>Tracheophyta</taxon>
        <taxon>Spermatophyta</taxon>
        <taxon>Magnoliopsida</taxon>
        <taxon>eudicotyledons</taxon>
        <taxon>Gunneridae</taxon>
        <taxon>Pentapetalae</taxon>
        <taxon>rosids</taxon>
        <taxon>fabids</taxon>
        <taxon>Rosales</taxon>
        <taxon>Rosaceae</taxon>
        <taxon>Amygdaloideae</taxon>
        <taxon>Amygdaleae</taxon>
        <taxon>Prunus</taxon>
    </lineage>
</organism>
<protein>
    <submittedName>
        <fullName evidence="1">Uncharacterized protein</fullName>
    </submittedName>
</protein>
<dbReference type="AlphaFoldDB" id="A0A6J5TQF0"/>
<gene>
    <name evidence="1" type="ORF">CURHAP_LOCUS8306</name>
</gene>
<evidence type="ECO:0000313" key="1">
    <source>
        <dbReference type="EMBL" id="CAB4266063.1"/>
    </source>
</evidence>
<dbReference type="Proteomes" id="UP000507222">
    <property type="component" value="Unassembled WGS sequence"/>
</dbReference>
<sequence>MHNIHDESPQTTARAVLAFELARTWWSPHLAWGRATLNLYVEDKLHKATPGGTGGVKSITNHSPAASSSFMQVISFSVGFDGLGWAYAPLPTQNKANLATHD</sequence>
<accession>A0A6J5TQF0</accession>
<proteinExistence type="predicted"/>
<name>A0A6J5TQF0_PRUAR</name>